<dbReference type="KEGG" id="pcl:Pcal_1877"/>
<organism evidence="3 4">
    <name type="scientific">Pyrobaculum calidifontis (strain DSM 21063 / JCM 11548 / VA1)</name>
    <dbReference type="NCBI Taxonomy" id="410359"/>
    <lineage>
        <taxon>Archaea</taxon>
        <taxon>Thermoproteota</taxon>
        <taxon>Thermoprotei</taxon>
        <taxon>Thermoproteales</taxon>
        <taxon>Thermoproteaceae</taxon>
        <taxon>Pyrobaculum</taxon>
    </lineage>
</organism>
<dbReference type="HOGENOM" id="CLU_041527_0_0_2"/>
<evidence type="ECO:0000313" key="4">
    <source>
        <dbReference type="Proteomes" id="UP000001431"/>
    </source>
</evidence>
<dbReference type="InterPro" id="IPR027417">
    <property type="entry name" value="P-loop_NTPase"/>
</dbReference>
<keyword evidence="4" id="KW-1185">Reference proteome</keyword>
<dbReference type="GeneID" id="4910159"/>
<dbReference type="RefSeq" id="WP_011850551.1">
    <property type="nucleotide sequence ID" value="NC_009073.1"/>
</dbReference>
<feature type="domain" description="DUF4143" evidence="2">
    <location>
        <begin position="205"/>
        <end position="341"/>
    </location>
</feature>
<dbReference type="STRING" id="410359.Pcal_1877"/>
<feature type="domain" description="AAA" evidence="1">
    <location>
        <begin position="31"/>
        <end position="155"/>
    </location>
</feature>
<dbReference type="EMBL" id="CP000561">
    <property type="protein sequence ID" value="ABO09293.1"/>
    <property type="molecule type" value="Genomic_DNA"/>
</dbReference>
<dbReference type="InterPro" id="IPR041682">
    <property type="entry name" value="AAA_14"/>
</dbReference>
<sequence>MLKEMTLEYVESLKYVDEIPRRFALPEAGSDIVAVVGPRRVGKTFTLLKKAAETLKAGGQAVYATFDNPELRKWSAKKLAEEVRSLYPKGRVALFLDEVQEWPNWDYNLRWLHDVKDFQIYATGSTSALSVDQVPSRLRGRYISKLLLPLSFAELAHGTAPHTFRERGALKSLLDDYLKWGGFPEVWKSRSLDKVRALLDTVFYRDVVEARGVREPEEFEALFYTVVENYANPVTWRSLARALASEGVEIDPKTVIKYVKYMQWAYLIFVVPPYGRRRGAPRKIYLVDPAFTNLTKAGLDKGRKIENVTYLHLLRKAIEEGGKIYYIKNREEVDFYYVGQERAVVEAAYDPDESHIRKAAKAAEKLGLKKAHVVTWDTEDTRRVGQVDIEITPLWKWLLQ</sequence>
<dbReference type="eggNOG" id="arCOG03168">
    <property type="taxonomic scope" value="Archaea"/>
</dbReference>
<dbReference type="PANTHER" id="PTHR33295">
    <property type="entry name" value="ATPASE"/>
    <property type="match status" value="1"/>
</dbReference>
<dbReference type="AlphaFoldDB" id="A3MXC6"/>
<evidence type="ECO:0000259" key="1">
    <source>
        <dbReference type="Pfam" id="PF13173"/>
    </source>
</evidence>
<evidence type="ECO:0000313" key="3">
    <source>
        <dbReference type="EMBL" id="ABO09293.1"/>
    </source>
</evidence>
<reference evidence="3" key="1">
    <citation type="submission" date="2007-02" db="EMBL/GenBank/DDBJ databases">
        <title>Complete sequence of Pyrobaculum calidifontis JCM 11548.</title>
        <authorList>
            <consortium name="US DOE Joint Genome Institute"/>
            <person name="Copeland A."/>
            <person name="Lucas S."/>
            <person name="Lapidus A."/>
            <person name="Barry K."/>
            <person name="Glavina del Rio T."/>
            <person name="Dalin E."/>
            <person name="Tice H."/>
            <person name="Pitluck S."/>
            <person name="Chain P."/>
            <person name="Malfatti S."/>
            <person name="Shin M."/>
            <person name="Vergez L."/>
            <person name="Schmutz J."/>
            <person name="Larimer F."/>
            <person name="Land M."/>
            <person name="Hauser L."/>
            <person name="Kyrpides N."/>
            <person name="Mikhailova N."/>
            <person name="Cozen A.E."/>
            <person name="Fitz-Gibbon S.T."/>
            <person name="House C.H."/>
            <person name="Saltikov C."/>
            <person name="Lowe T.M."/>
            <person name="Richardson P."/>
        </authorList>
    </citation>
    <scope>NUCLEOTIDE SEQUENCE [LARGE SCALE GENOMIC DNA]</scope>
    <source>
        <strain evidence="3">JCM 11548</strain>
    </source>
</reference>
<gene>
    <name evidence="3" type="ordered locus">Pcal_1877</name>
</gene>
<dbReference type="InterPro" id="IPR025420">
    <property type="entry name" value="DUF4143"/>
</dbReference>
<dbReference type="OrthoDB" id="371918at2157"/>
<evidence type="ECO:0000259" key="2">
    <source>
        <dbReference type="Pfam" id="PF13635"/>
    </source>
</evidence>
<proteinExistence type="predicted"/>
<name>A3MXC6_PYRCJ</name>
<dbReference type="Pfam" id="PF13635">
    <property type="entry name" value="DUF4143"/>
    <property type="match status" value="1"/>
</dbReference>
<dbReference type="PANTHER" id="PTHR33295:SF21">
    <property type="entry name" value="ATPASE, AAA SUPERFAMILY-RELATED"/>
    <property type="match status" value="1"/>
</dbReference>
<dbReference type="Proteomes" id="UP000001431">
    <property type="component" value="Chromosome"/>
</dbReference>
<accession>A3MXC6</accession>
<dbReference type="Pfam" id="PF13173">
    <property type="entry name" value="AAA_14"/>
    <property type="match status" value="1"/>
</dbReference>
<dbReference type="SUPFAM" id="SSF52540">
    <property type="entry name" value="P-loop containing nucleoside triphosphate hydrolases"/>
    <property type="match status" value="1"/>
</dbReference>
<protein>
    <submittedName>
        <fullName evidence="3">ATPase, AAA superfamily</fullName>
    </submittedName>
</protein>